<dbReference type="EMBL" id="CP003190">
    <property type="protein sequence ID" value="AGL84227.1"/>
    <property type="molecule type" value="Genomic_DNA"/>
</dbReference>
<reference evidence="7" key="1">
    <citation type="journal article" date="2014" name="Genome Announc.">
        <title>Full-genome sequence of the plant growth-promoting bacterium Pseudomonas protegens CHA0.</title>
        <authorList>
            <person name="Jousset A."/>
            <person name="Schuldes J."/>
            <person name="Keel C."/>
            <person name="Maurhofer M."/>
            <person name="Daniel R."/>
            <person name="Scheu S."/>
            <person name="Thuermer A."/>
        </authorList>
    </citation>
    <scope>NUCLEOTIDE SEQUENCE [LARGE SCALE GENOMIC DNA]</scope>
    <source>
        <strain evidence="7">DSM 19095 / LMG 27888 / CFBP 6595 / CHA0</strain>
    </source>
</reference>
<dbReference type="AlphaFoldDB" id="A0A2C9EKN8"/>
<dbReference type="PANTHER" id="PTHR33337">
    <property type="entry name" value="GFA DOMAIN-CONTAINING PROTEIN"/>
    <property type="match status" value="1"/>
</dbReference>
<keyword evidence="4" id="KW-0456">Lyase</keyword>
<protein>
    <recommendedName>
        <fullName evidence="5">CENP-V/GFA domain-containing protein</fullName>
    </recommendedName>
</protein>
<proteinExistence type="inferred from homology"/>
<dbReference type="GO" id="GO:0016846">
    <property type="term" value="F:carbon-sulfur lyase activity"/>
    <property type="evidence" value="ECO:0007669"/>
    <property type="project" value="InterPro"/>
</dbReference>
<dbReference type="PROSITE" id="PS51891">
    <property type="entry name" value="CENP_V_GFA"/>
    <property type="match status" value="1"/>
</dbReference>
<comment type="similarity">
    <text evidence="1">Belongs to the Gfa family.</text>
</comment>
<dbReference type="Gene3D" id="3.90.1590.10">
    <property type="entry name" value="glutathione-dependent formaldehyde- activating enzyme (gfa)"/>
    <property type="match status" value="1"/>
</dbReference>
<dbReference type="KEGG" id="pprc:PFLCHA0_c24560"/>
<dbReference type="eggNOG" id="COG3791">
    <property type="taxonomic scope" value="Bacteria"/>
</dbReference>
<dbReference type="Pfam" id="PF04828">
    <property type="entry name" value="GFA"/>
    <property type="match status" value="1"/>
</dbReference>
<evidence type="ECO:0000256" key="3">
    <source>
        <dbReference type="ARBA" id="ARBA00022833"/>
    </source>
</evidence>
<accession>A0A2C9EKN8</accession>
<evidence type="ECO:0000256" key="2">
    <source>
        <dbReference type="ARBA" id="ARBA00022723"/>
    </source>
</evidence>
<dbReference type="SUPFAM" id="SSF51316">
    <property type="entry name" value="Mss4-like"/>
    <property type="match status" value="1"/>
</dbReference>
<dbReference type="PANTHER" id="PTHR33337:SF40">
    <property type="entry name" value="CENP-V_GFA DOMAIN-CONTAINING PROTEIN-RELATED"/>
    <property type="match status" value="1"/>
</dbReference>
<feature type="domain" description="CENP-V/GFA" evidence="5">
    <location>
        <begin position="50"/>
        <end position="169"/>
    </location>
</feature>
<sequence length="178" mass="19609">MRRLTHYVAPCGSGSWAAAAISSRRFIKGSPTRGNAGPETSETLTMQNQHQGSCLCGAVTYQVCGALKAVTHCHCHKCQKGHGAAFASYASTPRANLEIRDQRSALKVYESSPGVLRQFCCHCGSSLFWQDTQGEYRQWISIAIATLDTPFAAPRQQHYCVAMKADWYAITDQFDQVQ</sequence>
<evidence type="ECO:0000259" key="5">
    <source>
        <dbReference type="PROSITE" id="PS51891"/>
    </source>
</evidence>
<dbReference type="Proteomes" id="UP000013940">
    <property type="component" value="Chromosome"/>
</dbReference>
<keyword evidence="3" id="KW-0862">Zinc</keyword>
<keyword evidence="2" id="KW-0479">Metal-binding</keyword>
<organism evidence="6 7">
    <name type="scientific">Pseudomonas protegens (strain DSM 19095 / LMG 27888 / CFBP 6595 / CHA0)</name>
    <dbReference type="NCBI Taxonomy" id="1124983"/>
    <lineage>
        <taxon>Bacteria</taxon>
        <taxon>Pseudomonadati</taxon>
        <taxon>Pseudomonadota</taxon>
        <taxon>Gammaproteobacteria</taxon>
        <taxon>Pseudomonadales</taxon>
        <taxon>Pseudomonadaceae</taxon>
        <taxon>Pseudomonas</taxon>
    </lineage>
</organism>
<name>A0A2C9EKN8_PSEPH</name>
<evidence type="ECO:0000313" key="7">
    <source>
        <dbReference type="Proteomes" id="UP000013940"/>
    </source>
</evidence>
<dbReference type="GO" id="GO:0046872">
    <property type="term" value="F:metal ion binding"/>
    <property type="evidence" value="ECO:0007669"/>
    <property type="project" value="UniProtKB-KW"/>
</dbReference>
<dbReference type="InterPro" id="IPR011057">
    <property type="entry name" value="Mss4-like_sf"/>
</dbReference>
<gene>
    <name evidence="6" type="ORF">PFLCHA0_c24560</name>
</gene>
<evidence type="ECO:0000313" key="6">
    <source>
        <dbReference type="EMBL" id="AGL84227.1"/>
    </source>
</evidence>
<dbReference type="HOGENOM" id="CLU_055491_4_2_6"/>
<dbReference type="InterPro" id="IPR006913">
    <property type="entry name" value="CENP-V/GFA"/>
</dbReference>
<evidence type="ECO:0000256" key="1">
    <source>
        <dbReference type="ARBA" id="ARBA00005495"/>
    </source>
</evidence>
<evidence type="ECO:0000256" key="4">
    <source>
        <dbReference type="ARBA" id="ARBA00023239"/>
    </source>
</evidence>